<dbReference type="PANTHER" id="PTHR34220:SF7">
    <property type="entry name" value="SENSOR HISTIDINE KINASE YPDA"/>
    <property type="match status" value="1"/>
</dbReference>
<feature type="domain" description="Signal transduction histidine kinase internal region" evidence="2">
    <location>
        <begin position="170"/>
        <end position="248"/>
    </location>
</feature>
<dbReference type="Proteomes" id="UP000199514">
    <property type="component" value="Unassembled WGS sequence"/>
</dbReference>
<feature type="transmembrane region" description="Helical" evidence="1">
    <location>
        <begin position="42"/>
        <end position="60"/>
    </location>
</feature>
<dbReference type="InterPro" id="IPR050640">
    <property type="entry name" value="Bact_2-comp_sensor_kinase"/>
</dbReference>
<organism evidence="3 4">
    <name type="scientific">Flexibacter flexilis DSM 6793</name>
    <dbReference type="NCBI Taxonomy" id="927664"/>
    <lineage>
        <taxon>Bacteria</taxon>
        <taxon>Pseudomonadati</taxon>
        <taxon>Bacteroidota</taxon>
        <taxon>Cytophagia</taxon>
        <taxon>Cytophagales</taxon>
        <taxon>Flexibacteraceae</taxon>
        <taxon>Flexibacter</taxon>
    </lineage>
</organism>
<keyword evidence="1" id="KW-0472">Membrane</keyword>
<evidence type="ECO:0000313" key="3">
    <source>
        <dbReference type="EMBL" id="SFC95855.1"/>
    </source>
</evidence>
<evidence type="ECO:0000256" key="1">
    <source>
        <dbReference type="SAM" id="Phobius"/>
    </source>
</evidence>
<sequence>MPEFLRAFFWRLYYNTLIITLIRITFYYAILGNFDDYFSAKSLESMLVEILMGNLLLEGSRYISQRIAYRFDLRTQTWQRIIAEFGCVGVYTFMMLLMTSLVPWLIHRPSLVFPTVIAELFKISSYRIIFTFGIITFLFIHALRVGSDLYERWTKSLLEAETLKKENMQAQFDMLRNQINPHFLFNNLNALSSLVYKDPDAATRFVEELSGVYRYLLENKDKNIVPLRSEINFLQAYIFLLKVRFRENVRFTINISDEYLGLQLPPLTLQMLVENAIKHNIVSRDEPLFVEVFIDENLYLVVRNNLQRRDDSPSTGTGLQNIINRYRYFTTKQVHILDNNITFTARMPLLDL</sequence>
<dbReference type="PANTHER" id="PTHR34220">
    <property type="entry name" value="SENSOR HISTIDINE KINASE YPDA"/>
    <property type="match status" value="1"/>
</dbReference>
<keyword evidence="4" id="KW-1185">Reference proteome</keyword>
<keyword evidence="1" id="KW-1133">Transmembrane helix</keyword>
<dbReference type="AlphaFoldDB" id="A0A1I1NED4"/>
<dbReference type="InterPro" id="IPR010559">
    <property type="entry name" value="Sig_transdc_His_kin_internal"/>
</dbReference>
<proteinExistence type="predicted"/>
<dbReference type="GO" id="GO:0016020">
    <property type="term" value="C:membrane"/>
    <property type="evidence" value="ECO:0007669"/>
    <property type="project" value="InterPro"/>
</dbReference>
<feature type="transmembrane region" description="Helical" evidence="1">
    <location>
        <begin position="126"/>
        <end position="146"/>
    </location>
</feature>
<feature type="transmembrane region" description="Helical" evidence="1">
    <location>
        <begin position="81"/>
        <end position="106"/>
    </location>
</feature>
<keyword evidence="3" id="KW-0808">Transferase</keyword>
<dbReference type="RefSeq" id="WP_091516507.1">
    <property type="nucleotide sequence ID" value="NZ_FOLE01000014.1"/>
</dbReference>
<dbReference type="EMBL" id="FOLE01000014">
    <property type="protein sequence ID" value="SFC95855.1"/>
    <property type="molecule type" value="Genomic_DNA"/>
</dbReference>
<accession>A0A1I1NED4</accession>
<reference evidence="3 4" key="1">
    <citation type="submission" date="2016-10" db="EMBL/GenBank/DDBJ databases">
        <authorList>
            <person name="de Groot N.N."/>
        </authorList>
    </citation>
    <scope>NUCLEOTIDE SEQUENCE [LARGE SCALE GENOMIC DNA]</scope>
    <source>
        <strain evidence="3 4">DSM 6793</strain>
    </source>
</reference>
<evidence type="ECO:0000259" key="2">
    <source>
        <dbReference type="Pfam" id="PF06580"/>
    </source>
</evidence>
<dbReference type="STRING" id="927664.SAMN05421780_11441"/>
<keyword evidence="3" id="KW-0418">Kinase</keyword>
<dbReference type="Pfam" id="PF06580">
    <property type="entry name" value="His_kinase"/>
    <property type="match status" value="1"/>
</dbReference>
<dbReference type="OrthoDB" id="976300at2"/>
<dbReference type="GO" id="GO:0000155">
    <property type="term" value="F:phosphorelay sensor kinase activity"/>
    <property type="evidence" value="ECO:0007669"/>
    <property type="project" value="InterPro"/>
</dbReference>
<evidence type="ECO:0000313" key="4">
    <source>
        <dbReference type="Proteomes" id="UP000199514"/>
    </source>
</evidence>
<gene>
    <name evidence="3" type="ORF">SAMN05421780_11441</name>
</gene>
<feature type="transmembrane region" description="Helical" evidence="1">
    <location>
        <begin position="12"/>
        <end position="30"/>
    </location>
</feature>
<name>A0A1I1NED4_9BACT</name>
<protein>
    <submittedName>
        <fullName evidence="3">Histidine kinase</fullName>
    </submittedName>
</protein>
<keyword evidence="1" id="KW-0812">Transmembrane</keyword>